<dbReference type="InterPro" id="IPR023214">
    <property type="entry name" value="HAD_sf"/>
</dbReference>
<dbReference type="InterPro" id="IPR036412">
    <property type="entry name" value="HAD-like_sf"/>
</dbReference>
<protein>
    <recommendedName>
        <fullName evidence="2">HAD family hydrolase</fullName>
    </recommendedName>
</protein>
<accession>A0A381REM6</accession>
<evidence type="ECO:0008006" key="2">
    <source>
        <dbReference type="Google" id="ProtNLM"/>
    </source>
</evidence>
<organism evidence="1">
    <name type="scientific">marine metagenome</name>
    <dbReference type="NCBI Taxonomy" id="408172"/>
    <lineage>
        <taxon>unclassified sequences</taxon>
        <taxon>metagenomes</taxon>
        <taxon>ecological metagenomes</taxon>
    </lineage>
</organism>
<dbReference type="EMBL" id="UINC01001832">
    <property type="protein sequence ID" value="SUZ89684.1"/>
    <property type="molecule type" value="Genomic_DNA"/>
</dbReference>
<dbReference type="CDD" id="cd01427">
    <property type="entry name" value="HAD_like"/>
    <property type="match status" value="1"/>
</dbReference>
<gene>
    <name evidence="1" type="ORF">METZ01_LOCUS42538</name>
</gene>
<dbReference type="Gene3D" id="3.40.50.1000">
    <property type="entry name" value="HAD superfamily/HAD-like"/>
    <property type="match status" value="1"/>
</dbReference>
<evidence type="ECO:0000313" key="1">
    <source>
        <dbReference type="EMBL" id="SUZ89684.1"/>
    </source>
</evidence>
<dbReference type="SUPFAM" id="SSF56784">
    <property type="entry name" value="HAD-like"/>
    <property type="match status" value="1"/>
</dbReference>
<proteinExistence type="predicted"/>
<dbReference type="AlphaFoldDB" id="A0A381REM6"/>
<reference evidence="1" key="1">
    <citation type="submission" date="2018-05" db="EMBL/GenBank/DDBJ databases">
        <authorList>
            <person name="Lanie J.A."/>
            <person name="Ng W.-L."/>
            <person name="Kazmierczak K.M."/>
            <person name="Andrzejewski T.M."/>
            <person name="Davidsen T.M."/>
            <person name="Wayne K.J."/>
            <person name="Tettelin H."/>
            <person name="Glass J.I."/>
            <person name="Rusch D."/>
            <person name="Podicherti R."/>
            <person name="Tsui H.-C.T."/>
            <person name="Winkler M.E."/>
        </authorList>
    </citation>
    <scope>NUCLEOTIDE SEQUENCE</scope>
</reference>
<sequence length="114" mass="12830">MSTLISFDIDGTLEIGDPPGAVTLEMVKAARAKGILTGSCSDRPMSAQRAIWEEHGIEYDFVCYKHLLADLKKQFDAENYYHVGDRDDLDRKYAIRAGFGFFWPDEAAENPLLL</sequence>
<name>A0A381REM6_9ZZZZ</name>